<reference evidence="1 3" key="2">
    <citation type="journal article" date="2014" name="BMC Genomics">
        <title>An improved genome release (version Mt4.0) for the model legume Medicago truncatula.</title>
        <authorList>
            <person name="Tang H."/>
            <person name="Krishnakumar V."/>
            <person name="Bidwell S."/>
            <person name="Rosen B."/>
            <person name="Chan A."/>
            <person name="Zhou S."/>
            <person name="Gentzbittel L."/>
            <person name="Childs K.L."/>
            <person name="Yandell M."/>
            <person name="Gundlach H."/>
            <person name="Mayer K.F."/>
            <person name="Schwartz D.C."/>
            <person name="Town C.D."/>
        </authorList>
    </citation>
    <scope>GENOME REANNOTATION</scope>
    <source>
        <strain evidence="2 3">cv. Jemalong A17</strain>
    </source>
</reference>
<dbReference type="PaxDb" id="3880-AET02439"/>
<dbReference type="EnsemblPlants" id="AET02439">
    <property type="protein sequence ID" value="AET02439"/>
    <property type="gene ID" value="MTR_8g040600"/>
</dbReference>
<protein>
    <submittedName>
        <fullName evidence="1 2">Uncharacterized protein</fullName>
    </submittedName>
</protein>
<evidence type="ECO:0000313" key="3">
    <source>
        <dbReference type="Proteomes" id="UP000002051"/>
    </source>
</evidence>
<name>G7LHL4_MEDTR</name>
<dbReference type="AlphaFoldDB" id="G7LHL4"/>
<evidence type="ECO:0000313" key="2">
    <source>
        <dbReference type="EnsemblPlants" id="AET02439"/>
    </source>
</evidence>
<reference evidence="1 3" key="1">
    <citation type="journal article" date="2011" name="Nature">
        <title>The Medicago genome provides insight into the evolution of rhizobial symbioses.</title>
        <authorList>
            <person name="Young N.D."/>
            <person name="Debelle F."/>
            <person name="Oldroyd G.E."/>
            <person name="Geurts R."/>
            <person name="Cannon S.B."/>
            <person name="Udvardi M.K."/>
            <person name="Benedito V.A."/>
            <person name="Mayer K.F."/>
            <person name="Gouzy J."/>
            <person name="Schoof H."/>
            <person name="Van de Peer Y."/>
            <person name="Proost S."/>
            <person name="Cook D.R."/>
            <person name="Meyers B.C."/>
            <person name="Spannagl M."/>
            <person name="Cheung F."/>
            <person name="De Mita S."/>
            <person name="Krishnakumar V."/>
            <person name="Gundlach H."/>
            <person name="Zhou S."/>
            <person name="Mudge J."/>
            <person name="Bharti A.K."/>
            <person name="Murray J.D."/>
            <person name="Naoumkina M.A."/>
            <person name="Rosen B."/>
            <person name="Silverstein K.A."/>
            <person name="Tang H."/>
            <person name="Rombauts S."/>
            <person name="Zhao P.X."/>
            <person name="Zhou P."/>
            <person name="Barbe V."/>
            <person name="Bardou P."/>
            <person name="Bechner M."/>
            <person name="Bellec A."/>
            <person name="Berger A."/>
            <person name="Berges H."/>
            <person name="Bidwell S."/>
            <person name="Bisseling T."/>
            <person name="Choisne N."/>
            <person name="Couloux A."/>
            <person name="Denny R."/>
            <person name="Deshpande S."/>
            <person name="Dai X."/>
            <person name="Doyle J.J."/>
            <person name="Dudez A.M."/>
            <person name="Farmer A.D."/>
            <person name="Fouteau S."/>
            <person name="Franken C."/>
            <person name="Gibelin C."/>
            <person name="Gish J."/>
            <person name="Goldstein S."/>
            <person name="Gonzalez A.J."/>
            <person name="Green P.J."/>
            <person name="Hallab A."/>
            <person name="Hartog M."/>
            <person name="Hua A."/>
            <person name="Humphray S.J."/>
            <person name="Jeong D.H."/>
            <person name="Jing Y."/>
            <person name="Jocker A."/>
            <person name="Kenton S.M."/>
            <person name="Kim D.J."/>
            <person name="Klee K."/>
            <person name="Lai H."/>
            <person name="Lang C."/>
            <person name="Lin S."/>
            <person name="Macmil S.L."/>
            <person name="Magdelenat G."/>
            <person name="Matthews L."/>
            <person name="McCorrison J."/>
            <person name="Monaghan E.L."/>
            <person name="Mun J.H."/>
            <person name="Najar F.Z."/>
            <person name="Nicholson C."/>
            <person name="Noirot C."/>
            <person name="O'Bleness M."/>
            <person name="Paule C.R."/>
            <person name="Poulain J."/>
            <person name="Prion F."/>
            <person name="Qin B."/>
            <person name="Qu C."/>
            <person name="Retzel E.F."/>
            <person name="Riddle C."/>
            <person name="Sallet E."/>
            <person name="Samain S."/>
            <person name="Samson N."/>
            <person name="Sanders I."/>
            <person name="Saurat O."/>
            <person name="Scarpelli C."/>
            <person name="Schiex T."/>
            <person name="Segurens B."/>
            <person name="Severin A.J."/>
            <person name="Sherrier D.J."/>
            <person name="Shi R."/>
            <person name="Sims S."/>
            <person name="Singer S.R."/>
            <person name="Sinharoy S."/>
            <person name="Sterck L."/>
            <person name="Viollet A."/>
            <person name="Wang B.B."/>
            <person name="Wang K."/>
            <person name="Wang M."/>
            <person name="Wang X."/>
            <person name="Warfsmann J."/>
            <person name="Weissenbach J."/>
            <person name="White D.D."/>
            <person name="White J.D."/>
            <person name="Wiley G.B."/>
            <person name="Wincker P."/>
            <person name="Xing Y."/>
            <person name="Yang L."/>
            <person name="Yao Z."/>
            <person name="Ying F."/>
            <person name="Zhai J."/>
            <person name="Zhou L."/>
            <person name="Zuber A."/>
            <person name="Denarie J."/>
            <person name="Dixon R.A."/>
            <person name="May G.D."/>
            <person name="Schwartz D.C."/>
            <person name="Rogers J."/>
            <person name="Quetier F."/>
            <person name="Town C.D."/>
            <person name="Roe B.A."/>
        </authorList>
    </citation>
    <scope>NUCLEOTIDE SEQUENCE [LARGE SCALE GENOMIC DNA]</scope>
    <source>
        <strain evidence="1">A17</strain>
        <strain evidence="2 3">cv. Jemalong A17</strain>
    </source>
</reference>
<proteinExistence type="predicted"/>
<accession>G7LHL4</accession>
<dbReference type="Proteomes" id="UP000002051">
    <property type="component" value="Chromosome 8"/>
</dbReference>
<keyword evidence="3" id="KW-1185">Reference proteome</keyword>
<sequence length="71" mass="8190">MNRGRRNLVMLQRTFLKPLKNQILTLKTTIPFASDAEYVEDLDEIQSDMFAGPCQSDEDTLCFDVESLDVY</sequence>
<evidence type="ECO:0000313" key="1">
    <source>
        <dbReference type="EMBL" id="AET02439.1"/>
    </source>
</evidence>
<dbReference type="HOGENOM" id="CLU_2743895_0_0_1"/>
<gene>
    <name evidence="1" type="ordered locus">MTR_8g040600</name>
</gene>
<organism evidence="1 3">
    <name type="scientific">Medicago truncatula</name>
    <name type="common">Barrel medic</name>
    <name type="synonym">Medicago tribuloides</name>
    <dbReference type="NCBI Taxonomy" id="3880"/>
    <lineage>
        <taxon>Eukaryota</taxon>
        <taxon>Viridiplantae</taxon>
        <taxon>Streptophyta</taxon>
        <taxon>Embryophyta</taxon>
        <taxon>Tracheophyta</taxon>
        <taxon>Spermatophyta</taxon>
        <taxon>Magnoliopsida</taxon>
        <taxon>eudicotyledons</taxon>
        <taxon>Gunneridae</taxon>
        <taxon>Pentapetalae</taxon>
        <taxon>rosids</taxon>
        <taxon>fabids</taxon>
        <taxon>Fabales</taxon>
        <taxon>Fabaceae</taxon>
        <taxon>Papilionoideae</taxon>
        <taxon>50 kb inversion clade</taxon>
        <taxon>NPAAA clade</taxon>
        <taxon>Hologalegina</taxon>
        <taxon>IRL clade</taxon>
        <taxon>Trifolieae</taxon>
        <taxon>Medicago</taxon>
    </lineage>
</organism>
<dbReference type="EMBL" id="CM001224">
    <property type="protein sequence ID" value="AET02439.1"/>
    <property type="molecule type" value="Genomic_DNA"/>
</dbReference>
<reference evidence="2" key="3">
    <citation type="submission" date="2015-04" db="UniProtKB">
        <authorList>
            <consortium name="EnsemblPlants"/>
        </authorList>
    </citation>
    <scope>IDENTIFICATION</scope>
    <source>
        <strain evidence="2">cv. Jemalong A17</strain>
    </source>
</reference>